<dbReference type="Proteomes" id="UP000192707">
    <property type="component" value="Unassembled WGS sequence"/>
</dbReference>
<sequence length="144" mass="14588">MAAENGCAAAGLVALDALGADGEYRTRRRELVNTTAGAAVAELSLVPPLYVSRTLGAQRKSAPLPFARRAAALSRAAGIFADGVIAGLDFEAYVALAARISGMPIAITRAGARGVADAAGDAVDAVRPAQPVGATLEWRGEGTR</sequence>
<evidence type="ECO:0000313" key="2">
    <source>
        <dbReference type="Proteomes" id="UP000192707"/>
    </source>
</evidence>
<organism evidence="1 2">
    <name type="scientific">Mycobacterium arosiense ATCC BAA-1401 = DSM 45069</name>
    <dbReference type="NCBI Taxonomy" id="1265311"/>
    <lineage>
        <taxon>Bacteria</taxon>
        <taxon>Bacillati</taxon>
        <taxon>Actinomycetota</taxon>
        <taxon>Actinomycetes</taxon>
        <taxon>Mycobacteriales</taxon>
        <taxon>Mycobacteriaceae</taxon>
        <taxon>Mycobacterium</taxon>
        <taxon>Mycobacterium avium complex (MAC)</taxon>
    </lineage>
</organism>
<accession>A0A1W9Z6Y5</accession>
<protein>
    <submittedName>
        <fullName evidence="1">Aldehyde dehydrogenase</fullName>
    </submittedName>
</protein>
<feature type="non-terminal residue" evidence="1">
    <location>
        <position position="144"/>
    </location>
</feature>
<proteinExistence type="predicted"/>
<reference evidence="1 2" key="1">
    <citation type="submission" date="2016-12" db="EMBL/GenBank/DDBJ databases">
        <title>The new phylogeny of genus Mycobacterium.</title>
        <authorList>
            <person name="Tortoli E."/>
            <person name="Trovato A."/>
            <person name="Cirillo D.M."/>
        </authorList>
    </citation>
    <scope>NUCLEOTIDE SEQUENCE [LARGE SCALE GENOMIC DNA]</scope>
    <source>
        <strain evidence="1 2">DSM 45069</strain>
    </source>
</reference>
<comment type="caution">
    <text evidence="1">The sequence shown here is derived from an EMBL/GenBank/DDBJ whole genome shotgun (WGS) entry which is preliminary data.</text>
</comment>
<evidence type="ECO:0000313" key="1">
    <source>
        <dbReference type="EMBL" id="ORA08218.1"/>
    </source>
</evidence>
<dbReference type="EMBL" id="MVHG01000101">
    <property type="protein sequence ID" value="ORA08218.1"/>
    <property type="molecule type" value="Genomic_DNA"/>
</dbReference>
<name>A0A1W9Z6Y5_MYCAI</name>
<gene>
    <name evidence="1" type="ORF">BST14_24650</name>
</gene>
<dbReference type="AlphaFoldDB" id="A0A1W9Z6Y5"/>
<keyword evidence="2" id="KW-1185">Reference proteome</keyword>